<name>A0ABC8T469_9AQUA</name>
<comment type="caution">
    <text evidence="3">The sequence shown here is derived from an EMBL/GenBank/DDBJ whole genome shotgun (WGS) entry which is preliminary data.</text>
</comment>
<dbReference type="EMBL" id="CAUOFW020003758">
    <property type="protein sequence ID" value="CAK9161893.1"/>
    <property type="molecule type" value="Genomic_DNA"/>
</dbReference>
<keyword evidence="2" id="KW-0812">Transmembrane</keyword>
<sequence>MAPSSLSLSKPTSNKRSSTSTTHQSNNANPNSPNCSSLLCRHSPSATLDILILILVLFSVTFLISSYFSYIFKSLSLLLPTLSFSTVWNVLCDTQIVYYTCFSLFFITVLISIEICCGYRSKKCGKVGCKGLKKSMEFDLRLQSEECLRSGAKEVKEIDELPWKGGSEENPDYECLRAELRKMAWPNGRAVLLFMAKCGCPVSKLEGWGPKRRRRHKK</sequence>
<protein>
    <recommendedName>
        <fullName evidence="5">Ribosomal protein L34e superfamily protein</fullName>
    </recommendedName>
</protein>
<accession>A0ABC8T469</accession>
<feature type="compositionally biased region" description="Polar residues" evidence="1">
    <location>
        <begin position="1"/>
        <end position="24"/>
    </location>
</feature>
<dbReference type="AlphaFoldDB" id="A0ABC8T469"/>
<organism evidence="3 4">
    <name type="scientific">Ilex paraguariensis</name>
    <name type="common">yerba mate</name>
    <dbReference type="NCBI Taxonomy" id="185542"/>
    <lineage>
        <taxon>Eukaryota</taxon>
        <taxon>Viridiplantae</taxon>
        <taxon>Streptophyta</taxon>
        <taxon>Embryophyta</taxon>
        <taxon>Tracheophyta</taxon>
        <taxon>Spermatophyta</taxon>
        <taxon>Magnoliopsida</taxon>
        <taxon>eudicotyledons</taxon>
        <taxon>Gunneridae</taxon>
        <taxon>Pentapetalae</taxon>
        <taxon>asterids</taxon>
        <taxon>campanulids</taxon>
        <taxon>Aquifoliales</taxon>
        <taxon>Aquifoliaceae</taxon>
        <taxon>Ilex</taxon>
    </lineage>
</organism>
<keyword evidence="4" id="KW-1185">Reference proteome</keyword>
<evidence type="ECO:0000313" key="4">
    <source>
        <dbReference type="Proteomes" id="UP001642360"/>
    </source>
</evidence>
<dbReference type="Proteomes" id="UP001642360">
    <property type="component" value="Unassembled WGS sequence"/>
</dbReference>
<feature type="transmembrane region" description="Helical" evidence="2">
    <location>
        <begin position="50"/>
        <end position="72"/>
    </location>
</feature>
<reference evidence="3 4" key="1">
    <citation type="submission" date="2024-02" db="EMBL/GenBank/DDBJ databases">
        <authorList>
            <person name="Vignale AGUSTIN F."/>
            <person name="Sosa J E."/>
            <person name="Modenutti C."/>
        </authorList>
    </citation>
    <scope>NUCLEOTIDE SEQUENCE [LARGE SCALE GENOMIC DNA]</scope>
</reference>
<dbReference type="InterPro" id="IPR044196">
    <property type="entry name" value="At5g19025-like"/>
</dbReference>
<proteinExistence type="predicted"/>
<evidence type="ECO:0000313" key="3">
    <source>
        <dbReference type="EMBL" id="CAK9161893.1"/>
    </source>
</evidence>
<evidence type="ECO:0008006" key="5">
    <source>
        <dbReference type="Google" id="ProtNLM"/>
    </source>
</evidence>
<keyword evidence="2" id="KW-1133">Transmembrane helix</keyword>
<dbReference type="PANTHER" id="PTHR47479:SF2">
    <property type="entry name" value="OS05G0393200 PROTEIN"/>
    <property type="match status" value="1"/>
</dbReference>
<keyword evidence="2" id="KW-0472">Membrane</keyword>
<evidence type="ECO:0000256" key="2">
    <source>
        <dbReference type="SAM" id="Phobius"/>
    </source>
</evidence>
<feature type="transmembrane region" description="Helical" evidence="2">
    <location>
        <begin position="96"/>
        <end position="117"/>
    </location>
</feature>
<evidence type="ECO:0000256" key="1">
    <source>
        <dbReference type="SAM" id="MobiDB-lite"/>
    </source>
</evidence>
<dbReference type="PANTHER" id="PTHR47479">
    <property type="entry name" value="OS05G0393200 PROTEIN"/>
    <property type="match status" value="1"/>
</dbReference>
<gene>
    <name evidence="3" type="ORF">ILEXP_LOCUS30719</name>
</gene>
<feature type="region of interest" description="Disordered" evidence="1">
    <location>
        <begin position="1"/>
        <end position="30"/>
    </location>
</feature>